<sequence>MLIKSGVFRLRKNFSIWHNKNYSKAPLYLGGTGLVTAGFIIAGLNISLVHDDLTFFGSGMVTVLAALPCKGRSFSTNSKPFLSAYLWRRLICERFSNQTQNNTPSPLFSPNSRESRERREEEYGP</sequence>
<feature type="transmembrane region" description="Helical" evidence="2">
    <location>
        <begin position="27"/>
        <end position="47"/>
    </location>
</feature>
<reference evidence="3" key="1">
    <citation type="submission" date="2019-02" db="EMBL/GenBank/DDBJ databases">
        <title>The largest mitochondrial genome of Morchella importuna (272.2 kb) among fungi reservoir of numerous mitochondrial ORFs, repeatitive sequences and nuclear genome horizontal transfer.</title>
        <authorList>
            <person name="Liu W."/>
            <person name="Bian Y."/>
        </authorList>
    </citation>
    <scope>NUCLEOTIDE SEQUENCE</scope>
</reference>
<accession>A0A650AF98</accession>
<proteinExistence type="predicted"/>
<dbReference type="AlphaFoldDB" id="A0A650AF98"/>
<evidence type="ECO:0000256" key="1">
    <source>
        <dbReference type="SAM" id="MobiDB-lite"/>
    </source>
</evidence>
<feature type="compositionally biased region" description="Basic and acidic residues" evidence="1">
    <location>
        <begin position="113"/>
        <end position="125"/>
    </location>
</feature>
<dbReference type="EMBL" id="MK527108">
    <property type="protein sequence ID" value="QGN66702.1"/>
    <property type="molecule type" value="Genomic_DNA"/>
</dbReference>
<keyword evidence="2" id="KW-1133">Transmembrane helix</keyword>
<feature type="compositionally biased region" description="Polar residues" evidence="1">
    <location>
        <begin position="98"/>
        <end position="111"/>
    </location>
</feature>
<keyword evidence="2" id="KW-0472">Membrane</keyword>
<keyword evidence="3" id="KW-0496">Mitochondrion</keyword>
<geneLocation type="mitochondrion" evidence="3"/>
<dbReference type="GeneID" id="42906025"/>
<feature type="region of interest" description="Disordered" evidence="1">
    <location>
        <begin position="98"/>
        <end position="125"/>
    </location>
</feature>
<evidence type="ECO:0000256" key="2">
    <source>
        <dbReference type="SAM" id="Phobius"/>
    </source>
</evidence>
<evidence type="ECO:0000313" key="3">
    <source>
        <dbReference type="EMBL" id="QGN66702.1"/>
    </source>
</evidence>
<name>A0A650AF98_9PEZI</name>
<gene>
    <name evidence="3" type="primary">orf125</name>
</gene>
<organism evidence="3">
    <name type="scientific">Morchella importuna</name>
    <dbReference type="NCBI Taxonomy" id="1174673"/>
    <lineage>
        <taxon>Eukaryota</taxon>
        <taxon>Fungi</taxon>
        <taxon>Dikarya</taxon>
        <taxon>Ascomycota</taxon>
        <taxon>Pezizomycotina</taxon>
        <taxon>Pezizomycetes</taxon>
        <taxon>Pezizales</taxon>
        <taxon>Morchellaceae</taxon>
        <taxon>Morchella</taxon>
    </lineage>
</organism>
<protein>
    <submittedName>
        <fullName evidence="3">Uncharacterized protein</fullName>
    </submittedName>
</protein>
<keyword evidence="2" id="KW-0812">Transmembrane</keyword>
<dbReference type="RefSeq" id="YP_009722300.1">
    <property type="nucleotide sequence ID" value="NC_045397.1"/>
</dbReference>